<proteinExistence type="predicted"/>
<dbReference type="OrthoDB" id="9914740at2"/>
<keyword evidence="3" id="KW-1185">Reference proteome</keyword>
<accession>A0A0E3WF55</accession>
<organism evidence="2 3">
    <name type="scientific">Streptococcus varani</name>
    <dbReference type="NCBI Taxonomy" id="1608583"/>
    <lineage>
        <taxon>Bacteria</taxon>
        <taxon>Bacillati</taxon>
        <taxon>Bacillota</taxon>
        <taxon>Bacilli</taxon>
        <taxon>Lactobacillales</taxon>
        <taxon>Streptococcaceae</taxon>
        <taxon>Streptococcus</taxon>
    </lineage>
</organism>
<feature type="transmembrane region" description="Helical" evidence="1">
    <location>
        <begin position="100"/>
        <end position="119"/>
    </location>
</feature>
<evidence type="ECO:0000313" key="3">
    <source>
        <dbReference type="Proteomes" id="UP000198604"/>
    </source>
</evidence>
<dbReference type="AlphaFoldDB" id="A0A0E3WF55"/>
<keyword evidence="1" id="KW-0472">Membrane</keyword>
<evidence type="ECO:0000256" key="1">
    <source>
        <dbReference type="SAM" id="Phobius"/>
    </source>
</evidence>
<keyword evidence="1" id="KW-1133">Transmembrane helix</keyword>
<dbReference type="STRING" id="1608583.BN1356_01250"/>
<sequence>MAVTILRKTGIFGPWGQLKLIVKEDEAAKIANNQTVTFDLPSYPIHLSIKGDPKSTILVSDHQKYILCTNPLFQWACLTAISLFIISIFIKIVLIKWILLIIYMTLLLVAQFFLPRYCFKPMLAPRIKIKEFC</sequence>
<dbReference type="EMBL" id="CTEN01000002">
    <property type="protein sequence ID" value="CQR24898.1"/>
    <property type="molecule type" value="Genomic_DNA"/>
</dbReference>
<dbReference type="Proteomes" id="UP000198604">
    <property type="component" value="Unassembled WGS sequence"/>
</dbReference>
<gene>
    <name evidence="2" type="ORF">BN1356_01250</name>
</gene>
<keyword evidence="1" id="KW-0812">Transmembrane</keyword>
<name>A0A0E3WF55_9STRE</name>
<evidence type="ECO:0000313" key="2">
    <source>
        <dbReference type="EMBL" id="CQR24898.1"/>
    </source>
</evidence>
<reference evidence="3" key="1">
    <citation type="submission" date="2015-03" db="EMBL/GenBank/DDBJ databases">
        <authorList>
            <person name="Urmite Genomes"/>
        </authorList>
    </citation>
    <scope>NUCLEOTIDE SEQUENCE [LARGE SCALE GENOMIC DNA]</scope>
    <source>
        <strain evidence="3">FF10</strain>
    </source>
</reference>
<dbReference type="RefSeq" id="WP_093650488.1">
    <property type="nucleotide sequence ID" value="NZ_CTEN01000002.1"/>
</dbReference>
<protein>
    <submittedName>
        <fullName evidence="2">Uncharacterized protein</fullName>
    </submittedName>
</protein>
<feature type="transmembrane region" description="Helical" evidence="1">
    <location>
        <begin position="72"/>
        <end position="94"/>
    </location>
</feature>